<dbReference type="InterPro" id="IPR018608">
    <property type="entry name" value="Gti1/Pac2"/>
</dbReference>
<reference evidence="3" key="2">
    <citation type="submission" date="2009-11" db="EMBL/GenBank/DDBJ databases">
        <title>The Genome Sequence of Allomyces macrogynus strain ATCC 38327.</title>
        <authorList>
            <consortium name="The Broad Institute Genome Sequencing Platform"/>
            <person name="Russ C."/>
            <person name="Cuomo C."/>
            <person name="Shea T."/>
            <person name="Young S.K."/>
            <person name="Zeng Q."/>
            <person name="Koehrsen M."/>
            <person name="Haas B."/>
            <person name="Borodovsky M."/>
            <person name="Guigo R."/>
            <person name="Alvarado L."/>
            <person name="Berlin A."/>
            <person name="Borenstein D."/>
            <person name="Chen Z."/>
            <person name="Engels R."/>
            <person name="Freedman E."/>
            <person name="Gellesch M."/>
            <person name="Goldberg J."/>
            <person name="Griggs A."/>
            <person name="Gujja S."/>
            <person name="Heiman D."/>
            <person name="Hepburn T."/>
            <person name="Howarth C."/>
            <person name="Jen D."/>
            <person name="Larson L."/>
            <person name="Lewis B."/>
            <person name="Mehta T."/>
            <person name="Park D."/>
            <person name="Pearson M."/>
            <person name="Roberts A."/>
            <person name="Saif S."/>
            <person name="Shenoy N."/>
            <person name="Sisk P."/>
            <person name="Stolte C."/>
            <person name="Sykes S."/>
            <person name="Walk T."/>
            <person name="White J."/>
            <person name="Yandava C."/>
            <person name="Burger G."/>
            <person name="Gray M.W."/>
            <person name="Holland P.W.H."/>
            <person name="King N."/>
            <person name="Lang F.B.F."/>
            <person name="Roger A.J."/>
            <person name="Ruiz-Trillo I."/>
            <person name="Lander E."/>
            <person name="Nusbaum C."/>
        </authorList>
    </citation>
    <scope>NUCLEOTIDE SEQUENCE [LARGE SCALE GENOMIC DNA]</scope>
    <source>
        <strain evidence="3">ATCC 38327</strain>
    </source>
</reference>
<feature type="region of interest" description="Disordered" evidence="1">
    <location>
        <begin position="223"/>
        <end position="257"/>
    </location>
</feature>
<accession>A0A0L0T8S5</accession>
<dbReference type="OrthoDB" id="5572844at2759"/>
<feature type="compositionally biased region" description="Basic residues" evidence="1">
    <location>
        <begin position="500"/>
        <end position="510"/>
    </location>
</feature>
<evidence type="ECO:0000313" key="3">
    <source>
        <dbReference type="Proteomes" id="UP000054350"/>
    </source>
</evidence>
<dbReference type="PANTHER" id="PTHR28027">
    <property type="entry name" value="TRANSCRIPTIONAL REGULATOR MIT1"/>
    <property type="match status" value="1"/>
</dbReference>
<organism evidence="2 3">
    <name type="scientific">Allomyces macrogynus (strain ATCC 38327)</name>
    <name type="common">Allomyces javanicus var. macrogynus</name>
    <dbReference type="NCBI Taxonomy" id="578462"/>
    <lineage>
        <taxon>Eukaryota</taxon>
        <taxon>Fungi</taxon>
        <taxon>Fungi incertae sedis</taxon>
        <taxon>Blastocladiomycota</taxon>
        <taxon>Blastocladiomycetes</taxon>
        <taxon>Blastocladiales</taxon>
        <taxon>Blastocladiaceae</taxon>
        <taxon>Allomyces</taxon>
    </lineage>
</organism>
<dbReference type="GO" id="GO:0003677">
    <property type="term" value="F:DNA binding"/>
    <property type="evidence" value="ECO:0007669"/>
    <property type="project" value="TreeGrafter"/>
</dbReference>
<dbReference type="VEuPathDB" id="FungiDB:AMAG_15791"/>
<keyword evidence="3" id="KW-1185">Reference proteome</keyword>
<dbReference type="Proteomes" id="UP000054350">
    <property type="component" value="Unassembled WGS sequence"/>
</dbReference>
<feature type="compositionally biased region" description="Low complexity" evidence="1">
    <location>
        <begin position="116"/>
        <end position="133"/>
    </location>
</feature>
<proteinExistence type="predicted"/>
<feature type="compositionally biased region" description="Polar residues" evidence="1">
    <location>
        <begin position="96"/>
        <end position="114"/>
    </location>
</feature>
<feature type="region of interest" description="Disordered" evidence="1">
    <location>
        <begin position="302"/>
        <end position="322"/>
    </location>
</feature>
<feature type="compositionally biased region" description="Polar residues" evidence="1">
    <location>
        <begin position="487"/>
        <end position="498"/>
    </location>
</feature>
<feature type="compositionally biased region" description="Low complexity" evidence="1">
    <location>
        <begin position="228"/>
        <end position="256"/>
    </location>
</feature>
<feature type="compositionally biased region" description="Low complexity" evidence="1">
    <location>
        <begin position="417"/>
        <end position="426"/>
    </location>
</feature>
<feature type="region of interest" description="Disordered" evidence="1">
    <location>
        <begin position="96"/>
        <end position="140"/>
    </location>
</feature>
<evidence type="ECO:0008006" key="4">
    <source>
        <dbReference type="Google" id="ProtNLM"/>
    </source>
</evidence>
<evidence type="ECO:0000313" key="2">
    <source>
        <dbReference type="EMBL" id="KNE71120.1"/>
    </source>
</evidence>
<dbReference type="Pfam" id="PF09729">
    <property type="entry name" value="Gti1_Pac2"/>
    <property type="match status" value="1"/>
</dbReference>
<evidence type="ECO:0000256" key="1">
    <source>
        <dbReference type="SAM" id="MobiDB-lite"/>
    </source>
</evidence>
<feature type="region of interest" description="Disordered" evidence="1">
    <location>
        <begin position="417"/>
        <end position="436"/>
    </location>
</feature>
<dbReference type="PANTHER" id="PTHR28027:SF2">
    <property type="entry name" value="TRANSCRIPTIONAL REGULATOR MIT1"/>
    <property type="match status" value="1"/>
</dbReference>
<dbReference type="eggNOG" id="KOG4476">
    <property type="taxonomic scope" value="Eukaryota"/>
</dbReference>
<protein>
    <recommendedName>
        <fullName evidence="4">Gti1/Pac2 family protein</fullName>
    </recommendedName>
</protein>
<dbReference type="AlphaFoldDB" id="A0A0L0T8S5"/>
<gene>
    <name evidence="2" type="ORF">AMAG_15791</name>
</gene>
<feature type="region of interest" description="Disordered" evidence="1">
    <location>
        <begin position="487"/>
        <end position="524"/>
    </location>
</feature>
<reference evidence="2 3" key="1">
    <citation type="submission" date="2009-11" db="EMBL/GenBank/DDBJ databases">
        <title>Annotation of Allomyces macrogynus ATCC 38327.</title>
        <authorList>
            <consortium name="The Broad Institute Genome Sequencing Platform"/>
            <person name="Russ C."/>
            <person name="Cuomo C."/>
            <person name="Burger G."/>
            <person name="Gray M.W."/>
            <person name="Holland P.W.H."/>
            <person name="King N."/>
            <person name="Lang F.B.F."/>
            <person name="Roger A.J."/>
            <person name="Ruiz-Trillo I."/>
            <person name="Young S.K."/>
            <person name="Zeng Q."/>
            <person name="Gargeya S."/>
            <person name="Fitzgerald M."/>
            <person name="Haas B."/>
            <person name="Abouelleil A."/>
            <person name="Alvarado L."/>
            <person name="Arachchi H.M."/>
            <person name="Berlin A."/>
            <person name="Chapman S.B."/>
            <person name="Gearin G."/>
            <person name="Goldberg J."/>
            <person name="Griggs A."/>
            <person name="Gujja S."/>
            <person name="Hansen M."/>
            <person name="Heiman D."/>
            <person name="Howarth C."/>
            <person name="Larimer J."/>
            <person name="Lui A."/>
            <person name="MacDonald P.J.P."/>
            <person name="McCowen C."/>
            <person name="Montmayeur A."/>
            <person name="Murphy C."/>
            <person name="Neiman D."/>
            <person name="Pearson M."/>
            <person name="Priest M."/>
            <person name="Roberts A."/>
            <person name="Saif S."/>
            <person name="Shea T."/>
            <person name="Sisk P."/>
            <person name="Stolte C."/>
            <person name="Sykes S."/>
            <person name="Wortman J."/>
            <person name="Nusbaum C."/>
            <person name="Birren B."/>
        </authorList>
    </citation>
    <scope>NUCLEOTIDE SEQUENCE [LARGE SCALE GENOMIC DNA]</scope>
    <source>
        <strain evidence="2 3">ATCC 38327</strain>
    </source>
</reference>
<name>A0A0L0T8S5_ALLM3</name>
<dbReference type="EMBL" id="GG745370">
    <property type="protein sequence ID" value="KNE71120.1"/>
    <property type="molecule type" value="Genomic_DNA"/>
</dbReference>
<sequence length="646" mass="66497">MAPPASTPSSMSRSAAPRVPATDALYLLEACRRGVLPRTTKRLSTDEKRRAVFHGAIYLFLEEESGIKRWTDKVDWSASRIAGQFLIYREIHNPAPANSGNGKDTSAKDTSAATNPALPVTPTSASATATPAPYDASDEDELSLALSTASSAVPAKLTMPACAMARKNGFVIKPNGLIKRTISLQCDGATHHIVSYCFPDRVDDLPRPSMDARLAHLPLPESVQPLLKKSSSGGSSKASQAGGAAGPLSSSSPAAGRLRPIACGGSNVATPLASPMMTPDHGTASFADVAAMHDMILHQMHQAQQAMDASTSPMLAPPWSGPSSMASPALSSLYGPTSTLPLDSPALMDVDMTMAAATAAALAAASALQGSAPMTPLPDMTPLAPSTATSLLCTPPSASASPTANLWEVIASAPSVSHPPSVAMPPQRSWTGESMSSAAPSLYSPMLGDAMAHAVSCSPAMMAVDSPALEPDFATIVAAAHAAAAAMQNSPAPTTMSSRPGRRAPGRTRRNQCTSTRRTRPSLGMDDSTAAVIAAAACLARELVALPPPMGSMPATPTTTTSPAWHEPASYHPWHGHATTSPPAHQFWHAAPALAPEQPPFAADPHGMVGLGIHAPVPVHAPINGGAAAYFGEDVYGRLHPVAPAP</sequence>